<dbReference type="Proteomes" id="UP000012160">
    <property type="component" value="Unassembled WGS sequence"/>
</dbReference>
<evidence type="ECO:0000313" key="2">
    <source>
        <dbReference type="EMBL" id="EMO43866.1"/>
    </source>
</evidence>
<evidence type="ECO:0000313" key="3">
    <source>
        <dbReference type="Proteomes" id="UP000012160"/>
    </source>
</evidence>
<comment type="caution">
    <text evidence="2">The sequence shown here is derived from an EMBL/GenBank/DDBJ whole genome shotgun (WGS) entry which is preliminary data.</text>
</comment>
<proteinExistence type="predicted"/>
<accession>M6UM36</accession>
<organism evidence="2 3">
    <name type="scientific">Leptospira santarosai str. ZUN179</name>
    <dbReference type="NCBI Taxonomy" id="1049985"/>
    <lineage>
        <taxon>Bacteria</taxon>
        <taxon>Pseudomonadati</taxon>
        <taxon>Spirochaetota</taxon>
        <taxon>Spirochaetia</taxon>
        <taxon>Leptospirales</taxon>
        <taxon>Leptospiraceae</taxon>
        <taxon>Leptospira</taxon>
    </lineage>
</organism>
<sequence>MRLSFQENPIFQFFEQVYNIIFIIPNSNLLNFVRVYSFLLIFILFNREYIF</sequence>
<evidence type="ECO:0000256" key="1">
    <source>
        <dbReference type="SAM" id="Phobius"/>
    </source>
</evidence>
<keyword evidence="1" id="KW-0812">Transmembrane</keyword>
<name>M6UM36_9LEPT</name>
<reference evidence="2 3" key="1">
    <citation type="submission" date="2013-01" db="EMBL/GenBank/DDBJ databases">
        <authorList>
            <person name="Harkins D.M."/>
            <person name="Durkin A.S."/>
            <person name="Brinkac L.M."/>
            <person name="Haft D.H."/>
            <person name="Selengut J.D."/>
            <person name="Sanka R."/>
            <person name="DePew J."/>
            <person name="Purushe J."/>
            <person name="Matthias M.A."/>
            <person name="Vinetz J.M."/>
            <person name="Sutton G.G."/>
            <person name="Nierman W.C."/>
            <person name="Fouts D.E."/>
        </authorList>
    </citation>
    <scope>NUCLEOTIDE SEQUENCE [LARGE SCALE GENOMIC DNA]</scope>
    <source>
        <strain evidence="2 3">ZUN179</strain>
    </source>
</reference>
<protein>
    <submittedName>
        <fullName evidence="2">Uncharacterized protein</fullName>
    </submittedName>
</protein>
<feature type="transmembrane region" description="Helical" evidence="1">
    <location>
        <begin position="20"/>
        <end position="45"/>
    </location>
</feature>
<dbReference type="AlphaFoldDB" id="M6UM36"/>
<keyword evidence="1" id="KW-0472">Membrane</keyword>
<gene>
    <name evidence="2" type="ORF">LEP1GSC187_2745</name>
</gene>
<keyword evidence="1" id="KW-1133">Transmembrane helix</keyword>
<dbReference type="EMBL" id="AHOQ02000046">
    <property type="protein sequence ID" value="EMO43866.1"/>
    <property type="molecule type" value="Genomic_DNA"/>
</dbReference>